<dbReference type="PRINTS" id="PR00304">
    <property type="entry name" value="TCOMPLEXTCP1"/>
</dbReference>
<dbReference type="Proteomes" id="UP000827889">
    <property type="component" value="Chromosome 3"/>
</dbReference>
<keyword evidence="2 5" id="KW-0547">Nucleotide-binding</keyword>
<proteinExistence type="inferred from homology"/>
<dbReference type="InterPro" id="IPR002423">
    <property type="entry name" value="Cpn60/GroEL/TCP-1"/>
</dbReference>
<dbReference type="GeneID" id="115750986"/>
<dbReference type="SUPFAM" id="SSF54849">
    <property type="entry name" value="GroEL-intermediate domain like"/>
    <property type="match status" value="1"/>
</dbReference>
<comment type="similarity">
    <text evidence="1 5">Belongs to the TCP-1 chaperonin family.</text>
</comment>
<sequence>MAIADLVKTTSGPKGMDKILQSTGRGREVTVTNDGATILISLHIDNPAAKVLVEISKVQDDEVDDGTTSVIVLAGELLREAEKLVNAKIHPMTIISGYRMVAECACDVLLQRAMDNKDDAEKFTSDLMKIAKTTLSSIILSQDKEQFAQLAVDAVMRLKGSTNLDQGNANLSRLVQSLSQKSVISGSMVQGSSIIKRLFNQPLPCTPNKSSVPKTLPQGISSPTGKCASSIEVSSNGGCSNSTTPQEATPTHCTCLLEIALLRLLKWKARWRSLVDSAIGLARDVAVEGRRNGKVEEMERVKRG</sequence>
<gene>
    <name evidence="7" type="primary">LOC115750986</name>
</gene>
<keyword evidence="4 5" id="KW-0143">Chaperone</keyword>
<dbReference type="Gene3D" id="3.30.260.10">
    <property type="entry name" value="TCP-1-like chaperonin intermediate domain"/>
    <property type="match status" value="1"/>
</dbReference>
<dbReference type="InterPro" id="IPR027413">
    <property type="entry name" value="GROEL-like_equatorial_sf"/>
</dbReference>
<dbReference type="SUPFAM" id="SSF48592">
    <property type="entry name" value="GroEL equatorial domain-like"/>
    <property type="match status" value="1"/>
</dbReference>
<reference evidence="7" key="1">
    <citation type="submission" date="2025-08" db="UniProtKB">
        <authorList>
            <consortium name="RefSeq"/>
        </authorList>
    </citation>
    <scope>IDENTIFICATION</scope>
    <source>
        <tissue evidence="7">Leaf</tissue>
    </source>
</reference>
<evidence type="ECO:0000256" key="4">
    <source>
        <dbReference type="ARBA" id="ARBA00023186"/>
    </source>
</evidence>
<dbReference type="Gene3D" id="1.10.560.10">
    <property type="entry name" value="GroEL-like equatorial domain"/>
    <property type="match status" value="1"/>
</dbReference>
<dbReference type="Pfam" id="PF00118">
    <property type="entry name" value="Cpn60_TCP1"/>
    <property type="match status" value="1"/>
</dbReference>
<dbReference type="InterPro" id="IPR002194">
    <property type="entry name" value="Chaperonin_TCP-1_CS"/>
</dbReference>
<dbReference type="PANTHER" id="PTHR11353">
    <property type="entry name" value="CHAPERONIN"/>
    <property type="match status" value="1"/>
</dbReference>
<dbReference type="RefSeq" id="XP_048131526.1">
    <property type="nucleotide sequence ID" value="XM_048275569.1"/>
</dbReference>
<evidence type="ECO:0000256" key="3">
    <source>
        <dbReference type="ARBA" id="ARBA00022840"/>
    </source>
</evidence>
<evidence type="ECO:0000256" key="1">
    <source>
        <dbReference type="ARBA" id="ARBA00008020"/>
    </source>
</evidence>
<keyword evidence="6" id="KW-1185">Reference proteome</keyword>
<accession>A0ABM3H4M4</accession>
<organism evidence="6 7">
    <name type="scientific">Rhodamnia argentea</name>
    <dbReference type="NCBI Taxonomy" id="178133"/>
    <lineage>
        <taxon>Eukaryota</taxon>
        <taxon>Viridiplantae</taxon>
        <taxon>Streptophyta</taxon>
        <taxon>Embryophyta</taxon>
        <taxon>Tracheophyta</taxon>
        <taxon>Spermatophyta</taxon>
        <taxon>Magnoliopsida</taxon>
        <taxon>eudicotyledons</taxon>
        <taxon>Gunneridae</taxon>
        <taxon>Pentapetalae</taxon>
        <taxon>rosids</taxon>
        <taxon>malvids</taxon>
        <taxon>Myrtales</taxon>
        <taxon>Myrtaceae</taxon>
        <taxon>Myrtoideae</taxon>
        <taxon>Myrteae</taxon>
        <taxon>Australasian group</taxon>
        <taxon>Rhodamnia</taxon>
    </lineage>
</organism>
<dbReference type="InterPro" id="IPR017998">
    <property type="entry name" value="Chaperone_TCP-1"/>
</dbReference>
<name>A0ABM3H4M4_9MYRT</name>
<protein>
    <submittedName>
        <fullName evidence="7">T-complex protein 1 subunit beta-like</fullName>
    </submittedName>
</protein>
<dbReference type="InterPro" id="IPR027410">
    <property type="entry name" value="TCP-1-like_intermed_sf"/>
</dbReference>
<evidence type="ECO:0000313" key="7">
    <source>
        <dbReference type="RefSeq" id="XP_048131526.1"/>
    </source>
</evidence>
<evidence type="ECO:0000256" key="5">
    <source>
        <dbReference type="RuleBase" id="RU004187"/>
    </source>
</evidence>
<keyword evidence="3 5" id="KW-0067">ATP-binding</keyword>
<evidence type="ECO:0000313" key="6">
    <source>
        <dbReference type="Proteomes" id="UP000827889"/>
    </source>
</evidence>
<evidence type="ECO:0000256" key="2">
    <source>
        <dbReference type="ARBA" id="ARBA00022741"/>
    </source>
</evidence>
<dbReference type="PROSITE" id="PS00751">
    <property type="entry name" value="TCP1_2"/>
    <property type="match status" value="1"/>
</dbReference>